<keyword evidence="3" id="KW-0143">Chaperone</keyword>
<dbReference type="RefSeq" id="WP_143775355.1">
    <property type="nucleotide sequence ID" value="NZ_VKKU01000001.1"/>
</dbReference>
<dbReference type="OrthoDB" id="9807264at2"/>
<evidence type="ECO:0000256" key="2">
    <source>
        <dbReference type="ARBA" id="ARBA00019418"/>
    </source>
</evidence>
<keyword evidence="5" id="KW-1185">Reference proteome</keyword>
<gene>
    <name evidence="4" type="ORF">FOM92_03320</name>
</gene>
<comment type="similarity">
    <text evidence="1">Belongs to the SdhE FAD assembly factor family.</text>
</comment>
<protein>
    <recommendedName>
        <fullName evidence="2">FAD assembly factor SdhE</fullName>
    </recommendedName>
</protein>
<dbReference type="InterPro" id="IPR036714">
    <property type="entry name" value="SDH_sf"/>
</dbReference>
<proteinExistence type="inferred from homology"/>
<dbReference type="InterPro" id="IPR005631">
    <property type="entry name" value="SDH"/>
</dbReference>
<sequence length="95" mass="11042">MDADPYLRKLHFRAHHRGTREADAMVGGFFDRYHKQWNEADFAWFERLLEEQDVDIMAWAMQTAAPDPGFAGPMMDLLQRLDFISLPEGLNTADK</sequence>
<dbReference type="EMBL" id="VKKU01000001">
    <property type="protein sequence ID" value="TSB04467.1"/>
    <property type="molecule type" value="Genomic_DNA"/>
</dbReference>
<organism evidence="4 5">
    <name type="scientific">Sphingorhabdus contaminans</name>
    <dbReference type="NCBI Taxonomy" id="1343899"/>
    <lineage>
        <taxon>Bacteria</taxon>
        <taxon>Pseudomonadati</taxon>
        <taxon>Pseudomonadota</taxon>
        <taxon>Alphaproteobacteria</taxon>
        <taxon>Sphingomonadales</taxon>
        <taxon>Sphingomonadaceae</taxon>
        <taxon>Sphingorhabdus</taxon>
    </lineage>
</organism>
<dbReference type="Gene3D" id="1.10.150.250">
    <property type="entry name" value="Flavinator of succinate dehydrogenase"/>
    <property type="match status" value="1"/>
</dbReference>
<comment type="caution">
    <text evidence="4">The sequence shown here is derived from an EMBL/GenBank/DDBJ whole genome shotgun (WGS) entry which is preliminary data.</text>
</comment>
<evidence type="ECO:0000313" key="5">
    <source>
        <dbReference type="Proteomes" id="UP000320160"/>
    </source>
</evidence>
<dbReference type="AlphaFoldDB" id="A0A553WID8"/>
<evidence type="ECO:0000313" key="4">
    <source>
        <dbReference type="EMBL" id="TSB04467.1"/>
    </source>
</evidence>
<accession>A0A553WID8</accession>
<dbReference type="SUPFAM" id="SSF109910">
    <property type="entry name" value="YgfY-like"/>
    <property type="match status" value="1"/>
</dbReference>
<dbReference type="Proteomes" id="UP000320160">
    <property type="component" value="Unassembled WGS sequence"/>
</dbReference>
<evidence type="ECO:0000256" key="1">
    <source>
        <dbReference type="ARBA" id="ARBA00008571"/>
    </source>
</evidence>
<reference evidence="4 5" key="1">
    <citation type="submission" date="2019-07" db="EMBL/GenBank/DDBJ databases">
        <authorList>
            <person name="Park M."/>
        </authorList>
    </citation>
    <scope>NUCLEOTIDE SEQUENCE [LARGE SCALE GENOMIC DNA]</scope>
    <source>
        <strain evidence="4 5">KCTC32445</strain>
    </source>
</reference>
<name>A0A553WID8_9SPHN</name>
<evidence type="ECO:0000256" key="3">
    <source>
        <dbReference type="ARBA" id="ARBA00023186"/>
    </source>
</evidence>
<dbReference type="Pfam" id="PF03937">
    <property type="entry name" value="Sdh5"/>
    <property type="match status" value="1"/>
</dbReference>